<dbReference type="RefSeq" id="WP_344808972.1">
    <property type="nucleotide sequence ID" value="NZ_BAABBO010000018.1"/>
</dbReference>
<comment type="caution">
    <text evidence="2">The sequence shown here is derived from an EMBL/GenBank/DDBJ whole genome shotgun (WGS) entry which is preliminary data.</text>
</comment>
<keyword evidence="1" id="KW-0732">Signal</keyword>
<feature type="chain" id="PRO_5047048391" description="Lipoprotein" evidence="1">
    <location>
        <begin position="23"/>
        <end position="257"/>
    </location>
</feature>
<proteinExistence type="predicted"/>
<protein>
    <recommendedName>
        <fullName evidence="4">Lipoprotein</fullName>
    </recommendedName>
</protein>
<evidence type="ECO:0000313" key="3">
    <source>
        <dbReference type="Proteomes" id="UP001501337"/>
    </source>
</evidence>
<evidence type="ECO:0000256" key="1">
    <source>
        <dbReference type="SAM" id="SignalP"/>
    </source>
</evidence>
<evidence type="ECO:0008006" key="4">
    <source>
        <dbReference type="Google" id="ProtNLM"/>
    </source>
</evidence>
<accession>A0ABP7Q3Q1</accession>
<dbReference type="EMBL" id="BAABBO010000018">
    <property type="protein sequence ID" value="GAA3975823.1"/>
    <property type="molecule type" value="Genomic_DNA"/>
</dbReference>
<sequence length="257" mass="26116">MFELLKNTALRVSPVVAALAMAACGGGGGSSGGGGEPVAVATTVKPGAFVTEIRYESGGVDEAITLLSPTGKFVTIVSEIDGTFGTLTFRSNNTFTGVGSSVFLDEVWESVNGSLEGRVISSESLTATATSPGFTSGSSFVRENTYSDLGVTLEAISGTYVMVDTTSTTVTITSDGAITGQDDSGCTFNGSVTIPDPRYNVFETVFSAANCGDIPGGASGALRDGEYQALGAYDPDLLELELAGTDGDVVALFIGSK</sequence>
<gene>
    <name evidence="2" type="ORF">GCM10022278_35880</name>
</gene>
<reference evidence="3" key="1">
    <citation type="journal article" date="2019" name="Int. J. Syst. Evol. Microbiol.">
        <title>The Global Catalogue of Microorganisms (GCM) 10K type strain sequencing project: providing services to taxonomists for standard genome sequencing and annotation.</title>
        <authorList>
            <consortium name="The Broad Institute Genomics Platform"/>
            <consortium name="The Broad Institute Genome Sequencing Center for Infectious Disease"/>
            <person name="Wu L."/>
            <person name="Ma J."/>
        </authorList>
    </citation>
    <scope>NUCLEOTIDE SEQUENCE [LARGE SCALE GENOMIC DNA]</scope>
    <source>
        <strain evidence="3">JCM 17555</strain>
    </source>
</reference>
<dbReference type="Proteomes" id="UP001501337">
    <property type="component" value="Unassembled WGS sequence"/>
</dbReference>
<keyword evidence="3" id="KW-1185">Reference proteome</keyword>
<organism evidence="2 3">
    <name type="scientific">Allohahella marinimesophila</name>
    <dbReference type="NCBI Taxonomy" id="1054972"/>
    <lineage>
        <taxon>Bacteria</taxon>
        <taxon>Pseudomonadati</taxon>
        <taxon>Pseudomonadota</taxon>
        <taxon>Gammaproteobacteria</taxon>
        <taxon>Oceanospirillales</taxon>
        <taxon>Hahellaceae</taxon>
        <taxon>Allohahella</taxon>
    </lineage>
</organism>
<evidence type="ECO:0000313" key="2">
    <source>
        <dbReference type="EMBL" id="GAA3975823.1"/>
    </source>
</evidence>
<name>A0ABP7Q3Q1_9GAMM</name>
<dbReference type="PROSITE" id="PS51257">
    <property type="entry name" value="PROKAR_LIPOPROTEIN"/>
    <property type="match status" value="1"/>
</dbReference>
<feature type="signal peptide" evidence="1">
    <location>
        <begin position="1"/>
        <end position="22"/>
    </location>
</feature>